<keyword evidence="9" id="KW-1185">Reference proteome</keyword>
<keyword evidence="4 7" id="KW-1133">Transmembrane helix</keyword>
<dbReference type="GO" id="GO:0005886">
    <property type="term" value="C:plasma membrane"/>
    <property type="evidence" value="ECO:0007669"/>
    <property type="project" value="TreeGrafter"/>
</dbReference>
<comment type="subcellular location">
    <subcellularLocation>
        <location evidence="1">Membrane</location>
        <topology evidence="1">Multi-pass membrane protein</topology>
    </subcellularLocation>
</comment>
<feature type="transmembrane region" description="Helical" evidence="7">
    <location>
        <begin position="35"/>
        <end position="55"/>
    </location>
</feature>
<feature type="transmembrane region" description="Helical" evidence="7">
    <location>
        <begin position="200"/>
        <end position="218"/>
    </location>
</feature>
<feature type="transmembrane region" description="Helical" evidence="7">
    <location>
        <begin position="238"/>
        <end position="264"/>
    </location>
</feature>
<dbReference type="EMBL" id="CP058606">
    <property type="protein sequence ID" value="QLG71826.1"/>
    <property type="molecule type" value="Genomic_DNA"/>
</dbReference>
<dbReference type="PANTHER" id="PTHR28286">
    <property type="match status" value="1"/>
</dbReference>
<dbReference type="KEGG" id="zmk:HG535_0C01750"/>
<accession>A0A7H9B015</accession>
<evidence type="ECO:0000256" key="2">
    <source>
        <dbReference type="ARBA" id="ARBA00008130"/>
    </source>
</evidence>
<name>A0A7H9B015_ZYGMR</name>
<dbReference type="GeneID" id="59235522"/>
<sequence length="315" mass="35279">MTDYVELFKRGGNQAIKINPPTGADFHITNRGSDWLWAAFCVFLLMAMVLIGLMFRKPANERIVYCTAIAPVLFMSINYFTMASNLGWIPVHAKYNHVKIDNQPDHPGTRQVFYSRKIGWFMALPWPIVQASLFGNTPKWQIAFNVGVAEIFSVCYLIAGCVYSTYKWGYYSIGAAAIVICSISVMTTTRNLVRNIGRDVFYVFNWFFGIIMFIWLIYPICFGLCEGGNVIQPDSEAVWYGILDIILLGCVPCLFIPLASYLGLERLGLANNGNNFQPLPSEKTMNSIASARNSGETAVSTPKPKPAKKSKKSKK</sequence>
<proteinExistence type="inferred from homology"/>
<dbReference type="InterPro" id="IPR001425">
    <property type="entry name" value="Arc/bac/fun_rhodopsins"/>
</dbReference>
<evidence type="ECO:0000313" key="9">
    <source>
        <dbReference type="Proteomes" id="UP000509704"/>
    </source>
</evidence>
<feature type="transmembrane region" description="Helical" evidence="7">
    <location>
        <begin position="168"/>
        <end position="188"/>
    </location>
</feature>
<dbReference type="Pfam" id="PF01036">
    <property type="entry name" value="Bac_rhodopsin"/>
    <property type="match status" value="1"/>
</dbReference>
<evidence type="ECO:0000256" key="3">
    <source>
        <dbReference type="ARBA" id="ARBA00022692"/>
    </source>
</evidence>
<evidence type="ECO:0000256" key="7">
    <source>
        <dbReference type="SAM" id="Phobius"/>
    </source>
</evidence>
<dbReference type="RefSeq" id="XP_037143554.1">
    <property type="nucleotide sequence ID" value="XM_037287659.1"/>
</dbReference>
<dbReference type="SUPFAM" id="SSF81321">
    <property type="entry name" value="Family A G protein-coupled receptor-like"/>
    <property type="match status" value="1"/>
</dbReference>
<keyword evidence="3 7" id="KW-0812">Transmembrane</keyword>
<feature type="transmembrane region" description="Helical" evidence="7">
    <location>
        <begin position="118"/>
        <end position="135"/>
    </location>
</feature>
<dbReference type="Proteomes" id="UP000509704">
    <property type="component" value="Chromosome 3"/>
</dbReference>
<evidence type="ECO:0000256" key="5">
    <source>
        <dbReference type="ARBA" id="ARBA00023136"/>
    </source>
</evidence>
<comment type="similarity">
    <text evidence="2">Belongs to the archaeal/bacterial/fungal opsin family.</text>
</comment>
<evidence type="ECO:0000256" key="4">
    <source>
        <dbReference type="ARBA" id="ARBA00022989"/>
    </source>
</evidence>
<dbReference type="OrthoDB" id="536545at2759"/>
<evidence type="ECO:0000256" key="1">
    <source>
        <dbReference type="ARBA" id="ARBA00004141"/>
    </source>
</evidence>
<organism evidence="8 9">
    <name type="scientific">Zygotorulaspora mrakii</name>
    <name type="common">Zygosaccharomyces mrakii</name>
    <dbReference type="NCBI Taxonomy" id="42260"/>
    <lineage>
        <taxon>Eukaryota</taxon>
        <taxon>Fungi</taxon>
        <taxon>Dikarya</taxon>
        <taxon>Ascomycota</taxon>
        <taxon>Saccharomycotina</taxon>
        <taxon>Saccharomycetes</taxon>
        <taxon>Saccharomycetales</taxon>
        <taxon>Saccharomycetaceae</taxon>
        <taxon>Zygotorulaspora</taxon>
    </lineage>
</organism>
<gene>
    <name evidence="8" type="ORF">HG535_0C01750</name>
</gene>
<protein>
    <submittedName>
        <fullName evidence="8">Uncharacterized protein</fullName>
    </submittedName>
</protein>
<feature type="region of interest" description="Disordered" evidence="6">
    <location>
        <begin position="290"/>
        <end position="315"/>
    </location>
</feature>
<dbReference type="Gene3D" id="1.20.1070.10">
    <property type="entry name" value="Rhodopsin 7-helix transmembrane proteins"/>
    <property type="match status" value="1"/>
</dbReference>
<dbReference type="GO" id="GO:0005783">
    <property type="term" value="C:endoplasmic reticulum"/>
    <property type="evidence" value="ECO:0007669"/>
    <property type="project" value="TreeGrafter"/>
</dbReference>
<evidence type="ECO:0000313" key="8">
    <source>
        <dbReference type="EMBL" id="QLG71826.1"/>
    </source>
</evidence>
<reference evidence="8 9" key="1">
    <citation type="submission" date="2020-07" db="EMBL/GenBank/DDBJ databases">
        <title>The yeast mating-type switching endonuclease HO is a domesticated member of an unorthodox homing genetic element family.</title>
        <authorList>
            <person name="Coughlan A.Y."/>
            <person name="Lombardi L."/>
            <person name="Braun-Galleani S."/>
            <person name="Martos A.R."/>
            <person name="Galeote V."/>
            <person name="Bigey F."/>
            <person name="Dequin S."/>
            <person name="Byrne K.P."/>
            <person name="Wolfe K.H."/>
        </authorList>
    </citation>
    <scope>NUCLEOTIDE SEQUENCE [LARGE SCALE GENOMIC DNA]</scope>
    <source>
        <strain evidence="8 9">NRRL Y-6702</strain>
    </source>
</reference>
<dbReference type="SMART" id="SM01021">
    <property type="entry name" value="Bac_rhodopsin"/>
    <property type="match status" value="1"/>
</dbReference>
<evidence type="ECO:0000256" key="6">
    <source>
        <dbReference type="SAM" id="MobiDB-lite"/>
    </source>
</evidence>
<dbReference type="InterPro" id="IPR043476">
    <property type="entry name" value="Yro2-like_7TM"/>
</dbReference>
<dbReference type="AlphaFoldDB" id="A0A7H9B015"/>
<feature type="compositionally biased region" description="Basic residues" evidence="6">
    <location>
        <begin position="305"/>
        <end position="315"/>
    </location>
</feature>
<dbReference type="FunFam" id="1.20.1070.10:FF:000160">
    <property type="entry name" value="Related to Opsin-1"/>
    <property type="match status" value="1"/>
</dbReference>
<feature type="transmembrane region" description="Helical" evidence="7">
    <location>
        <begin position="142"/>
        <end position="162"/>
    </location>
</feature>
<feature type="compositionally biased region" description="Polar residues" evidence="6">
    <location>
        <begin position="290"/>
        <end position="299"/>
    </location>
</feature>
<feature type="transmembrane region" description="Helical" evidence="7">
    <location>
        <begin position="62"/>
        <end position="81"/>
    </location>
</feature>
<dbReference type="PANTHER" id="PTHR28286:SF1">
    <property type="entry name" value="30 KDA HEAT SHOCK PROTEIN-RELATED"/>
    <property type="match status" value="1"/>
</dbReference>
<keyword evidence="5 7" id="KW-0472">Membrane</keyword>
<dbReference type="CDD" id="cd15239">
    <property type="entry name" value="7tm_YRO2_fungal-like"/>
    <property type="match status" value="1"/>
</dbReference>